<dbReference type="OrthoDB" id="185373at2759"/>
<comment type="caution">
    <text evidence="4">The sequence shown here is derived from an EMBL/GenBank/DDBJ whole genome shotgun (WGS) entry which is preliminary data.</text>
</comment>
<feature type="repeat" description="PPR" evidence="2">
    <location>
        <begin position="235"/>
        <end position="269"/>
    </location>
</feature>
<reference evidence="4 5" key="1">
    <citation type="submission" date="2016-02" db="EMBL/GenBank/DDBJ databases">
        <title>Genome analysis of coral dinoflagellate symbionts highlights evolutionary adaptations to a symbiotic lifestyle.</title>
        <authorList>
            <person name="Aranda M."/>
            <person name="Li Y."/>
            <person name="Liew Y.J."/>
            <person name="Baumgarten S."/>
            <person name="Simakov O."/>
            <person name="Wilson M."/>
            <person name="Piel J."/>
            <person name="Ashoor H."/>
            <person name="Bougouffa S."/>
            <person name="Bajic V.B."/>
            <person name="Ryu T."/>
            <person name="Ravasi T."/>
            <person name="Bayer T."/>
            <person name="Micklem G."/>
            <person name="Kim H."/>
            <person name="Bhak J."/>
            <person name="Lajeunesse T.C."/>
            <person name="Voolstra C.R."/>
        </authorList>
    </citation>
    <scope>NUCLEOTIDE SEQUENCE [LARGE SCALE GENOMIC DNA]</scope>
    <source>
        <strain evidence="4 5">CCMP2467</strain>
    </source>
</reference>
<dbReference type="InterPro" id="IPR036063">
    <property type="entry name" value="Smr_dom_sf"/>
</dbReference>
<keyword evidence="3" id="KW-1133">Transmembrane helix</keyword>
<evidence type="ECO:0000313" key="5">
    <source>
        <dbReference type="Proteomes" id="UP000186817"/>
    </source>
</evidence>
<feature type="repeat" description="PPR" evidence="2">
    <location>
        <begin position="165"/>
        <end position="199"/>
    </location>
</feature>
<dbReference type="PANTHER" id="PTHR47447">
    <property type="entry name" value="OS03G0856100 PROTEIN"/>
    <property type="match status" value="1"/>
</dbReference>
<dbReference type="NCBIfam" id="TIGR00756">
    <property type="entry name" value="PPR"/>
    <property type="match status" value="3"/>
</dbReference>
<dbReference type="PANTHER" id="PTHR47447:SF17">
    <property type="entry name" value="OS12G0638900 PROTEIN"/>
    <property type="match status" value="1"/>
</dbReference>
<gene>
    <name evidence="4" type="ORF">AK812_SmicGene14533</name>
</gene>
<accession>A0A1Q9E5A8</accession>
<dbReference type="Pfam" id="PF13041">
    <property type="entry name" value="PPR_2"/>
    <property type="match status" value="1"/>
</dbReference>
<organism evidence="4 5">
    <name type="scientific">Symbiodinium microadriaticum</name>
    <name type="common">Dinoflagellate</name>
    <name type="synonym">Zooxanthella microadriatica</name>
    <dbReference type="NCBI Taxonomy" id="2951"/>
    <lineage>
        <taxon>Eukaryota</taxon>
        <taxon>Sar</taxon>
        <taxon>Alveolata</taxon>
        <taxon>Dinophyceae</taxon>
        <taxon>Suessiales</taxon>
        <taxon>Symbiodiniaceae</taxon>
        <taxon>Symbiodinium</taxon>
    </lineage>
</organism>
<proteinExistence type="predicted"/>
<keyword evidence="5" id="KW-1185">Reference proteome</keyword>
<dbReference type="PROSITE" id="PS51375">
    <property type="entry name" value="PPR"/>
    <property type="match status" value="4"/>
</dbReference>
<dbReference type="Gene3D" id="1.25.40.10">
    <property type="entry name" value="Tetratricopeptide repeat domain"/>
    <property type="match status" value="2"/>
</dbReference>
<keyword evidence="1" id="KW-0677">Repeat</keyword>
<dbReference type="InterPro" id="IPR011990">
    <property type="entry name" value="TPR-like_helical_dom_sf"/>
</dbReference>
<feature type="repeat" description="PPR" evidence="2">
    <location>
        <begin position="87"/>
        <end position="121"/>
    </location>
</feature>
<evidence type="ECO:0000256" key="2">
    <source>
        <dbReference type="PROSITE-ProRule" id="PRU00708"/>
    </source>
</evidence>
<keyword evidence="3" id="KW-0812">Transmembrane</keyword>
<dbReference type="Proteomes" id="UP000186817">
    <property type="component" value="Unassembled WGS sequence"/>
</dbReference>
<evidence type="ECO:0000313" key="4">
    <source>
        <dbReference type="EMBL" id="OLQ02611.1"/>
    </source>
</evidence>
<sequence length="898" mass="98727">MLALQLFGVMRQRKVEPTAISFNSTISACGRAEQTQLALQFREMPQRAVKVNAVSYNSALSACDKGGQWQLVLGMFRSMPRSKIRPDVVGYTGAIRSCDHSGQWQQALQLFDDMLQSEVAPDVIACSALISCCKGGQWQLALSVLDRMPKAAFKGFHRSAKIAPNAISYTSAMGACEKGGQWHWALELFTQLSRSKLTPNAISHSCALSACQSGAQWQRALVLFGEMFQTQLSPDVVSYSAALAACARGGRWRLAIHFFEGMKEHRIRPNVVAYNAALDCLQQREAGDSLLHEAIRDGIFDPLRRETPCDMLDLHEMSSGSARAAILWWLRDVLPPQLGDADSLACTIITGWGRSRRPWQQANLQADVLMLLRRFGLPAKVIQSNHGRVELQLTRKDLTPLLKEYDGPLAQPIIAAAGSDISFWFDEATGKPKMHVNPDTGLQAKAVLRAQSARRYLIGLRSARTRKVSIVDEARRVTPNFRLNLCFKRGSSKNGPSVPAAACPAAFGYGAFGAGAFGCVTGAVLPAHPGSAARFFLLLRVVLCRDDPGLGRRLGRHSPTVRSALGRASLTGHGRSGRFPVALSVEKDHVVPSLQRGIRRGVLRSLLPKPTALLQNRHLVPAASSRQAAQMSPPILSDLVRGISVRDHEARQRHTVTLTWISAVRAATRDQFVPEYVVQQVEIRLTGRCAPQGRRPVERMPRSRSVLDAVPVEETVTEIQERYLEHNAHAGSYTWKRLGKPLNMEKTLAENGMEDETEEFLRLSIDPDNHIPVIHLHFNDDLTEAFATLSLILMGVVIIMSIITVMMGGDDDGDDGDDDDDDDDDDFDDDVSTIKEVLTFRLQEAAVDAILNGKRKDPKAGADADDVSLSDSYDQILRIHGLGWSIPAVFVNVLEGLA</sequence>
<evidence type="ECO:0000256" key="1">
    <source>
        <dbReference type="ARBA" id="ARBA00022737"/>
    </source>
</evidence>
<feature type="transmembrane region" description="Helical" evidence="3">
    <location>
        <begin position="785"/>
        <end position="805"/>
    </location>
</feature>
<dbReference type="Pfam" id="PF13812">
    <property type="entry name" value="PPR_3"/>
    <property type="match status" value="2"/>
</dbReference>
<dbReference type="Pfam" id="PF01535">
    <property type="entry name" value="PPR"/>
    <property type="match status" value="2"/>
</dbReference>
<name>A0A1Q9E5A8_SYMMI</name>
<dbReference type="EMBL" id="LSRX01000260">
    <property type="protein sequence ID" value="OLQ02611.1"/>
    <property type="molecule type" value="Genomic_DNA"/>
</dbReference>
<dbReference type="InterPro" id="IPR002885">
    <property type="entry name" value="PPR_rpt"/>
</dbReference>
<protein>
    <submittedName>
        <fullName evidence="4">Pentatricopeptide repeat-containing protein, chloroplastic</fullName>
    </submittedName>
</protein>
<evidence type="ECO:0000256" key="3">
    <source>
        <dbReference type="SAM" id="Phobius"/>
    </source>
</evidence>
<dbReference type="SUPFAM" id="SSF160443">
    <property type="entry name" value="SMR domain-like"/>
    <property type="match status" value="1"/>
</dbReference>
<keyword evidence="3" id="KW-0472">Membrane</keyword>
<dbReference type="AlphaFoldDB" id="A0A1Q9E5A8"/>
<feature type="repeat" description="PPR" evidence="2">
    <location>
        <begin position="52"/>
        <end position="86"/>
    </location>
</feature>